<proteinExistence type="predicted"/>
<dbReference type="AlphaFoldDB" id="A0AAW9RYR9"/>
<keyword evidence="2" id="KW-1185">Reference proteome</keyword>
<reference evidence="1 2" key="1">
    <citation type="submission" date="2024-04" db="EMBL/GenBank/DDBJ databases">
        <title>Novel genus in family Flammeovirgaceae.</title>
        <authorList>
            <person name="Nguyen T.H."/>
            <person name="Vuong T.Q."/>
            <person name="Le H."/>
            <person name="Kim S.-G."/>
        </authorList>
    </citation>
    <scope>NUCLEOTIDE SEQUENCE [LARGE SCALE GENOMIC DNA]</scope>
    <source>
        <strain evidence="1 2">JCM 23209</strain>
    </source>
</reference>
<dbReference type="Proteomes" id="UP001403385">
    <property type="component" value="Unassembled WGS sequence"/>
</dbReference>
<accession>A0AAW9RYR9</accession>
<name>A0AAW9RYR9_9BACT</name>
<comment type="caution">
    <text evidence="1">The sequence shown here is derived from an EMBL/GenBank/DDBJ whole genome shotgun (WGS) entry which is preliminary data.</text>
</comment>
<evidence type="ECO:0000313" key="1">
    <source>
        <dbReference type="EMBL" id="MEN7546713.1"/>
    </source>
</evidence>
<protein>
    <submittedName>
        <fullName evidence="1">Uncharacterized protein</fullName>
    </submittedName>
</protein>
<dbReference type="RefSeq" id="WP_346819495.1">
    <property type="nucleotide sequence ID" value="NZ_JBDKWZ010000001.1"/>
</dbReference>
<dbReference type="EMBL" id="JBDKWZ010000001">
    <property type="protein sequence ID" value="MEN7546713.1"/>
    <property type="molecule type" value="Genomic_DNA"/>
</dbReference>
<sequence length="210" mass="25119">MSRLLIKDTYLQNRNYYPSRYFHYERIAESYKNPKTYIELCKKSTQKNSIRTDKIMSSASRPHFGNTEQEVKKILGKPIINFKQGLPLKTSIFFYKMLIGGFRVKCEFHFSEEKLFLYKYTFPHLPVPNQQEVQSILQEKYLNQAIDFKSQKIIDSQGNVILVEDSVEYEIYYFDSTHSLFHKAEIIIQNEINKKEEQQRVKVKELYDKL</sequence>
<organism evidence="1 2">
    <name type="scientific">Rapidithrix thailandica</name>
    <dbReference type="NCBI Taxonomy" id="413964"/>
    <lineage>
        <taxon>Bacteria</taxon>
        <taxon>Pseudomonadati</taxon>
        <taxon>Bacteroidota</taxon>
        <taxon>Cytophagia</taxon>
        <taxon>Cytophagales</taxon>
        <taxon>Flammeovirgaceae</taxon>
        <taxon>Rapidithrix</taxon>
    </lineage>
</organism>
<gene>
    <name evidence="1" type="ORF">AAG747_02260</name>
</gene>
<evidence type="ECO:0000313" key="2">
    <source>
        <dbReference type="Proteomes" id="UP001403385"/>
    </source>
</evidence>